<dbReference type="OrthoDB" id="3039988at2759"/>
<keyword evidence="1" id="KW-0862">Zinc</keyword>
<dbReference type="SUPFAM" id="SSF57756">
    <property type="entry name" value="Retrovirus zinc finger-like domains"/>
    <property type="match status" value="1"/>
</dbReference>
<organism evidence="4 5">
    <name type="scientific">Brachionus plicatilis</name>
    <name type="common">Marine rotifer</name>
    <name type="synonym">Brachionus muelleri</name>
    <dbReference type="NCBI Taxonomy" id="10195"/>
    <lineage>
        <taxon>Eukaryota</taxon>
        <taxon>Metazoa</taxon>
        <taxon>Spiralia</taxon>
        <taxon>Gnathifera</taxon>
        <taxon>Rotifera</taxon>
        <taxon>Eurotatoria</taxon>
        <taxon>Monogononta</taxon>
        <taxon>Pseudotrocha</taxon>
        <taxon>Ploima</taxon>
        <taxon>Brachionidae</taxon>
        <taxon>Brachionus</taxon>
    </lineage>
</organism>
<evidence type="ECO:0000313" key="4">
    <source>
        <dbReference type="EMBL" id="RNA43758.1"/>
    </source>
</evidence>
<name>A0A3M7T7F1_BRAPC</name>
<feature type="compositionally biased region" description="Polar residues" evidence="2">
    <location>
        <begin position="81"/>
        <end position="99"/>
    </location>
</feature>
<evidence type="ECO:0000259" key="3">
    <source>
        <dbReference type="PROSITE" id="PS50158"/>
    </source>
</evidence>
<dbReference type="InterPro" id="IPR036875">
    <property type="entry name" value="Znf_CCHC_sf"/>
</dbReference>
<dbReference type="GO" id="GO:0008270">
    <property type="term" value="F:zinc ion binding"/>
    <property type="evidence" value="ECO:0007669"/>
    <property type="project" value="UniProtKB-KW"/>
</dbReference>
<dbReference type="EMBL" id="REGN01000179">
    <property type="protein sequence ID" value="RNA43758.1"/>
    <property type="molecule type" value="Genomic_DNA"/>
</dbReference>
<accession>A0A3M7T7F1</accession>
<dbReference type="PROSITE" id="PS50158">
    <property type="entry name" value="ZF_CCHC"/>
    <property type="match status" value="1"/>
</dbReference>
<feature type="domain" description="CCHC-type" evidence="3">
    <location>
        <begin position="267"/>
        <end position="281"/>
    </location>
</feature>
<feature type="compositionally biased region" description="Acidic residues" evidence="2">
    <location>
        <begin position="404"/>
        <end position="419"/>
    </location>
</feature>
<dbReference type="AlphaFoldDB" id="A0A3M7T7F1"/>
<keyword evidence="5" id="KW-1185">Reference proteome</keyword>
<feature type="region of interest" description="Disordered" evidence="2">
    <location>
        <begin position="43"/>
        <end position="99"/>
    </location>
</feature>
<dbReference type="InterPro" id="IPR001878">
    <property type="entry name" value="Znf_CCHC"/>
</dbReference>
<comment type="caution">
    <text evidence="4">The sequence shown here is derived from an EMBL/GenBank/DDBJ whole genome shotgun (WGS) entry which is preliminary data.</text>
</comment>
<evidence type="ECO:0000313" key="5">
    <source>
        <dbReference type="Proteomes" id="UP000276133"/>
    </source>
</evidence>
<protein>
    <recommendedName>
        <fullName evidence="3">CCHC-type domain-containing protein</fullName>
    </recommendedName>
</protein>
<proteinExistence type="predicted"/>
<feature type="region of interest" description="Disordered" evidence="2">
    <location>
        <begin position="397"/>
        <end position="419"/>
    </location>
</feature>
<sequence>MSTSNSMGPPLQGACNPWNQLPNMMHPAFIAYFNAMNQLAQQNEPSQKLVNPSKAPQPQPLIPEINQNSPQDQQPRKRTRNNSQAKPCTTSDEPSQNNSKQNFIVKFTSKKQFPPQLKGYLSLDRELKRCLPHCTIINAYINKRNELVIKSNSEENTELIKSTFPNDAFVHGVDAVRNKEPKFYLLNFSLDFDITDSCNLYELQTRHDITKALRIVKKSTKEPLKTIKALINNRESFEKIVKAGKIQIGSTIVKARPWKFDIQADQCFHCQKIGHMKSNCPHLDEIQLVSDAEATTHMSIGTTHHVADNALPSFKKLTEKRYKSNRKQAKPSNPNVHLENFAKSMLNLLIDTIKLFNQVTESIEENPQFFVNLVNKNLGPNYAKFVMNKLVAEQQENHNMSSNSDEDKDIEFDSNDDEQ</sequence>
<evidence type="ECO:0000256" key="1">
    <source>
        <dbReference type="PROSITE-ProRule" id="PRU00047"/>
    </source>
</evidence>
<dbReference type="Gene3D" id="4.10.60.10">
    <property type="entry name" value="Zinc finger, CCHC-type"/>
    <property type="match status" value="1"/>
</dbReference>
<dbReference type="SMART" id="SM00343">
    <property type="entry name" value="ZnF_C2HC"/>
    <property type="match status" value="1"/>
</dbReference>
<feature type="compositionally biased region" description="Polar residues" evidence="2">
    <location>
        <begin position="43"/>
        <end position="54"/>
    </location>
</feature>
<dbReference type="Pfam" id="PF00098">
    <property type="entry name" value="zf-CCHC"/>
    <property type="match status" value="1"/>
</dbReference>
<reference evidence="4 5" key="1">
    <citation type="journal article" date="2018" name="Sci. Rep.">
        <title>Genomic signatures of local adaptation to the degree of environmental predictability in rotifers.</title>
        <authorList>
            <person name="Franch-Gras L."/>
            <person name="Hahn C."/>
            <person name="Garcia-Roger E.M."/>
            <person name="Carmona M.J."/>
            <person name="Serra M."/>
            <person name="Gomez A."/>
        </authorList>
    </citation>
    <scope>NUCLEOTIDE SEQUENCE [LARGE SCALE GENOMIC DNA]</scope>
    <source>
        <strain evidence="4">HYR1</strain>
    </source>
</reference>
<gene>
    <name evidence="4" type="ORF">BpHYR1_043462</name>
</gene>
<dbReference type="Proteomes" id="UP000276133">
    <property type="component" value="Unassembled WGS sequence"/>
</dbReference>
<evidence type="ECO:0000256" key="2">
    <source>
        <dbReference type="SAM" id="MobiDB-lite"/>
    </source>
</evidence>
<dbReference type="GO" id="GO:0003676">
    <property type="term" value="F:nucleic acid binding"/>
    <property type="evidence" value="ECO:0007669"/>
    <property type="project" value="InterPro"/>
</dbReference>
<keyword evidence="1" id="KW-0479">Metal-binding</keyword>
<keyword evidence="1" id="KW-0863">Zinc-finger</keyword>